<evidence type="ECO:0000313" key="8">
    <source>
        <dbReference type="Proteomes" id="UP000237246"/>
    </source>
</evidence>
<reference evidence="7 8" key="1">
    <citation type="submission" date="2018-01" db="EMBL/GenBank/DDBJ databases">
        <title>Comparison of the Chinese Bamboo Partridge and Red Junglefowl genome sequences highlights the importance of demography in genome evolution.</title>
        <authorList>
            <person name="Tiley G.P."/>
            <person name="Kimball R.T."/>
            <person name="Braun E.L."/>
            <person name="Burleigh J.G."/>
        </authorList>
    </citation>
    <scope>NUCLEOTIDE SEQUENCE [LARGE SCALE GENOMIC DNA]</scope>
    <source>
        <strain evidence="7">RTK389</strain>
        <tissue evidence="7">Blood</tissue>
    </source>
</reference>
<keyword evidence="4" id="KW-1133">Transmembrane helix</keyword>
<gene>
    <name evidence="7" type="ORF">CIB84_016799</name>
</gene>
<dbReference type="AlphaFoldDB" id="A0A2P4S5P1"/>
<dbReference type="PANTHER" id="PTHR12546">
    <property type="entry name" value="FER-1-LIKE"/>
    <property type="match status" value="1"/>
</dbReference>
<feature type="non-terminal residue" evidence="7">
    <location>
        <position position="1"/>
    </location>
</feature>
<evidence type="ECO:0000256" key="2">
    <source>
        <dbReference type="ARBA" id="ARBA00022692"/>
    </source>
</evidence>
<dbReference type="GO" id="GO:0061025">
    <property type="term" value="P:membrane fusion"/>
    <property type="evidence" value="ECO:0007669"/>
    <property type="project" value="TreeGrafter"/>
</dbReference>
<sequence length="178" mass="18963">LPPLCDAIELAILSGSKVLGTAALHLSHISSAGTELEGGAPGFLPCFGPSFLHFYGPQRDAAAVPSDTYPIGPITYPMLQDTMVAYRGRVLLELSTHTGDSDGRQQDAIPPEDVARVQRLLPCHHRWGLCAVFYSATMLSPMAEPPRFELSIGNHGDTGDTTCHPAASATPQGRPLFD</sequence>
<accession>A0A2P4S5P1</accession>
<protein>
    <submittedName>
        <fullName evidence="7">Uncharacterized protein</fullName>
    </submittedName>
</protein>
<proteinExistence type="predicted"/>
<dbReference type="GO" id="GO:0016020">
    <property type="term" value="C:membrane"/>
    <property type="evidence" value="ECO:0007669"/>
    <property type="project" value="UniProtKB-SubCell"/>
</dbReference>
<dbReference type="GO" id="GO:0007009">
    <property type="term" value="P:plasma membrane organization"/>
    <property type="evidence" value="ECO:0007669"/>
    <property type="project" value="TreeGrafter"/>
</dbReference>
<evidence type="ECO:0000256" key="1">
    <source>
        <dbReference type="ARBA" id="ARBA00004370"/>
    </source>
</evidence>
<evidence type="ECO:0000256" key="6">
    <source>
        <dbReference type="SAM" id="MobiDB-lite"/>
    </source>
</evidence>
<evidence type="ECO:0000256" key="5">
    <source>
        <dbReference type="ARBA" id="ARBA00023136"/>
    </source>
</evidence>
<keyword evidence="8" id="KW-1185">Reference proteome</keyword>
<evidence type="ECO:0000313" key="7">
    <source>
        <dbReference type="EMBL" id="POI19456.1"/>
    </source>
</evidence>
<keyword evidence="3" id="KW-0677">Repeat</keyword>
<keyword evidence="5" id="KW-0472">Membrane</keyword>
<comment type="subcellular location">
    <subcellularLocation>
        <location evidence="1">Membrane</location>
    </subcellularLocation>
</comment>
<dbReference type="PANTHER" id="PTHR12546:SF34">
    <property type="entry name" value="FER-1-LIKE PROTEIN 5"/>
    <property type="match status" value="1"/>
</dbReference>
<dbReference type="OrthoDB" id="9119096at2759"/>
<keyword evidence="2" id="KW-0812">Transmembrane</keyword>
<organism evidence="7 8">
    <name type="scientific">Bambusicola thoracicus</name>
    <name type="common">Chinese bamboo-partridge</name>
    <name type="synonym">Perdix thoracica</name>
    <dbReference type="NCBI Taxonomy" id="9083"/>
    <lineage>
        <taxon>Eukaryota</taxon>
        <taxon>Metazoa</taxon>
        <taxon>Chordata</taxon>
        <taxon>Craniata</taxon>
        <taxon>Vertebrata</taxon>
        <taxon>Euteleostomi</taxon>
        <taxon>Archelosauria</taxon>
        <taxon>Archosauria</taxon>
        <taxon>Dinosauria</taxon>
        <taxon>Saurischia</taxon>
        <taxon>Theropoda</taxon>
        <taxon>Coelurosauria</taxon>
        <taxon>Aves</taxon>
        <taxon>Neognathae</taxon>
        <taxon>Galloanserae</taxon>
        <taxon>Galliformes</taxon>
        <taxon>Phasianidae</taxon>
        <taxon>Perdicinae</taxon>
        <taxon>Bambusicola</taxon>
    </lineage>
</organism>
<evidence type="ECO:0000256" key="3">
    <source>
        <dbReference type="ARBA" id="ARBA00022737"/>
    </source>
</evidence>
<feature type="region of interest" description="Disordered" evidence="6">
    <location>
        <begin position="150"/>
        <end position="178"/>
    </location>
</feature>
<feature type="non-terminal residue" evidence="7">
    <location>
        <position position="178"/>
    </location>
</feature>
<evidence type="ECO:0000256" key="4">
    <source>
        <dbReference type="ARBA" id="ARBA00022989"/>
    </source>
</evidence>
<dbReference type="InterPro" id="IPR037721">
    <property type="entry name" value="Ferlin"/>
</dbReference>
<dbReference type="Proteomes" id="UP000237246">
    <property type="component" value="Unassembled WGS sequence"/>
</dbReference>
<comment type="caution">
    <text evidence="7">The sequence shown here is derived from an EMBL/GenBank/DDBJ whole genome shotgun (WGS) entry which is preliminary data.</text>
</comment>
<name>A0A2P4S5P1_BAMTH</name>
<dbReference type="EMBL" id="PPHD01101222">
    <property type="protein sequence ID" value="POI19456.1"/>
    <property type="molecule type" value="Genomic_DNA"/>
</dbReference>